<keyword evidence="5 8" id="KW-0460">Magnesium</keyword>
<comment type="similarity">
    <text evidence="8">Belongs to the P-Pant transferase superfamily. AcpS family.</text>
</comment>
<evidence type="ECO:0000256" key="3">
    <source>
        <dbReference type="ARBA" id="ARBA00022723"/>
    </source>
</evidence>
<dbReference type="SUPFAM" id="SSF56214">
    <property type="entry name" value="4'-phosphopantetheinyl transferase"/>
    <property type="match status" value="1"/>
</dbReference>
<evidence type="ECO:0000313" key="10">
    <source>
        <dbReference type="EMBL" id="KJF69451.1"/>
    </source>
</evidence>
<evidence type="ECO:0000256" key="4">
    <source>
        <dbReference type="ARBA" id="ARBA00022832"/>
    </source>
</evidence>
<dbReference type="Gene3D" id="3.90.470.20">
    <property type="entry name" value="4'-phosphopantetheinyl transferase domain"/>
    <property type="match status" value="1"/>
</dbReference>
<evidence type="ECO:0000256" key="7">
    <source>
        <dbReference type="ARBA" id="ARBA00023160"/>
    </source>
</evidence>
<organism evidence="10 11">
    <name type="scientific">Rhizobium nepotum 39/7</name>
    <dbReference type="NCBI Taxonomy" id="1368418"/>
    <lineage>
        <taxon>Bacteria</taxon>
        <taxon>Pseudomonadati</taxon>
        <taxon>Pseudomonadota</taxon>
        <taxon>Alphaproteobacteria</taxon>
        <taxon>Hyphomicrobiales</taxon>
        <taxon>Rhizobiaceae</taxon>
        <taxon>Rhizobium/Agrobacterium group</taxon>
        <taxon>Rhizobium</taxon>
    </lineage>
</organism>
<keyword evidence="1 8" id="KW-0444">Lipid biosynthesis</keyword>
<dbReference type="EMBL" id="JWJH01000002">
    <property type="protein sequence ID" value="KJF69451.1"/>
    <property type="molecule type" value="Genomic_DNA"/>
</dbReference>
<keyword evidence="8" id="KW-0963">Cytoplasm</keyword>
<keyword evidence="2 8" id="KW-0808">Transferase</keyword>
<keyword evidence="6 8" id="KW-0443">Lipid metabolism</keyword>
<comment type="subcellular location">
    <subcellularLocation>
        <location evidence="8">Cytoplasm</location>
    </subcellularLocation>
</comment>
<dbReference type="Proteomes" id="UP000052068">
    <property type="component" value="Unassembled WGS sequence"/>
</dbReference>
<evidence type="ECO:0000313" key="11">
    <source>
        <dbReference type="Proteomes" id="UP000052068"/>
    </source>
</evidence>
<evidence type="ECO:0000259" key="9">
    <source>
        <dbReference type="Pfam" id="PF01648"/>
    </source>
</evidence>
<dbReference type="InterPro" id="IPR037143">
    <property type="entry name" value="4-PPantetheinyl_Trfase_dom_sf"/>
</dbReference>
<protein>
    <recommendedName>
        <fullName evidence="8">Holo-[acyl-carrier-protein] synthase</fullName>
        <shortName evidence="8">Holo-ACP synthase</shortName>
        <ecNumber evidence="8">2.7.8.7</ecNumber>
    </recommendedName>
    <alternativeName>
        <fullName evidence="8">4'-phosphopantetheinyl transferase AcpS</fullName>
    </alternativeName>
</protein>
<feature type="binding site" evidence="8">
    <location>
        <position position="8"/>
    </location>
    <ligand>
        <name>Mg(2+)</name>
        <dbReference type="ChEBI" id="CHEBI:18420"/>
    </ligand>
</feature>
<feature type="binding site" evidence="8">
    <location>
        <position position="57"/>
    </location>
    <ligand>
        <name>Mg(2+)</name>
        <dbReference type="ChEBI" id="CHEBI:18420"/>
    </ligand>
</feature>
<accession>A0ABR5CXF7</accession>
<comment type="cofactor">
    <cofactor evidence="8">
        <name>Mg(2+)</name>
        <dbReference type="ChEBI" id="CHEBI:18420"/>
    </cofactor>
</comment>
<gene>
    <name evidence="8" type="primary">acpS</name>
    <name evidence="10" type="ORF">RS75_02475</name>
</gene>
<comment type="function">
    <text evidence="8">Transfers the 4'-phosphopantetheine moiety from coenzyme A to a Ser of acyl-carrier-protein.</text>
</comment>
<evidence type="ECO:0000256" key="8">
    <source>
        <dbReference type="HAMAP-Rule" id="MF_00101"/>
    </source>
</evidence>
<evidence type="ECO:0000256" key="6">
    <source>
        <dbReference type="ARBA" id="ARBA00023098"/>
    </source>
</evidence>
<dbReference type="InterPro" id="IPR008278">
    <property type="entry name" value="4-PPantetheinyl_Trfase_dom"/>
</dbReference>
<sequence length="134" mass="14622">MIIGLGSDLIDIRRVEHSLTRFGERFTHRCFTDIERAKSDGRKNRAASYAKRFAAKEACSKALGTGLANGVFWRDMGVVNLPGGKPTMMLTNGAAERLAAMLPAGHRANIHLTITDDFPYAQAFVIIEALAVSD</sequence>
<dbReference type="Pfam" id="PF01648">
    <property type="entry name" value="ACPS"/>
    <property type="match status" value="1"/>
</dbReference>
<dbReference type="NCBIfam" id="TIGR00556">
    <property type="entry name" value="pantethn_trn"/>
    <property type="match status" value="1"/>
</dbReference>
<evidence type="ECO:0000256" key="2">
    <source>
        <dbReference type="ARBA" id="ARBA00022679"/>
    </source>
</evidence>
<reference evidence="10 11" key="1">
    <citation type="submission" date="2015-03" db="EMBL/GenBank/DDBJ databases">
        <title>Draft Genome Sequences of Agrobacterium nepotum Strain 39/7T (= CFBP 7436T = LMG 26435T) and Agrobacterium sp. Strain KFB 330 (= CFBP 8308 = LMG 28674).</title>
        <authorList>
            <person name="Kuzmanovic N."/>
            <person name="Pulawska J."/>
            <person name="Obradovic A."/>
        </authorList>
    </citation>
    <scope>NUCLEOTIDE SEQUENCE [LARGE SCALE GENOMIC DNA]</scope>
    <source>
        <strain evidence="10 11">39/7</strain>
    </source>
</reference>
<keyword evidence="7 8" id="KW-0275">Fatty acid biosynthesis</keyword>
<name>A0ABR5CXF7_9HYPH</name>
<evidence type="ECO:0000256" key="1">
    <source>
        <dbReference type="ARBA" id="ARBA00022516"/>
    </source>
</evidence>
<dbReference type="RefSeq" id="WP_045017029.1">
    <property type="nucleotide sequence ID" value="NZ_JWJH01000002.1"/>
</dbReference>
<dbReference type="GO" id="GO:0016740">
    <property type="term" value="F:transferase activity"/>
    <property type="evidence" value="ECO:0007669"/>
    <property type="project" value="UniProtKB-KW"/>
</dbReference>
<keyword evidence="3 8" id="KW-0479">Metal-binding</keyword>
<comment type="catalytic activity">
    <reaction evidence="8">
        <text>apo-[ACP] + CoA = holo-[ACP] + adenosine 3',5'-bisphosphate + H(+)</text>
        <dbReference type="Rhea" id="RHEA:12068"/>
        <dbReference type="Rhea" id="RHEA-COMP:9685"/>
        <dbReference type="Rhea" id="RHEA-COMP:9690"/>
        <dbReference type="ChEBI" id="CHEBI:15378"/>
        <dbReference type="ChEBI" id="CHEBI:29999"/>
        <dbReference type="ChEBI" id="CHEBI:57287"/>
        <dbReference type="ChEBI" id="CHEBI:58343"/>
        <dbReference type="ChEBI" id="CHEBI:64479"/>
        <dbReference type="EC" id="2.7.8.7"/>
    </reaction>
</comment>
<dbReference type="NCBIfam" id="TIGR00516">
    <property type="entry name" value="acpS"/>
    <property type="match status" value="1"/>
</dbReference>
<dbReference type="InterPro" id="IPR002582">
    <property type="entry name" value="ACPS"/>
</dbReference>
<keyword evidence="4 8" id="KW-0276">Fatty acid metabolism</keyword>
<evidence type="ECO:0000256" key="5">
    <source>
        <dbReference type="ARBA" id="ARBA00022842"/>
    </source>
</evidence>
<proteinExistence type="inferred from homology"/>
<dbReference type="InterPro" id="IPR004568">
    <property type="entry name" value="Ppantetheine-prot_Trfase_dom"/>
</dbReference>
<comment type="caution">
    <text evidence="10">The sequence shown here is derived from an EMBL/GenBank/DDBJ whole genome shotgun (WGS) entry which is preliminary data.</text>
</comment>
<dbReference type="HAMAP" id="MF_00101">
    <property type="entry name" value="AcpS"/>
    <property type="match status" value="1"/>
</dbReference>
<dbReference type="EC" id="2.7.8.7" evidence="8"/>
<feature type="domain" description="4'-phosphopantetheinyl transferase" evidence="9">
    <location>
        <begin position="5"/>
        <end position="97"/>
    </location>
</feature>
<keyword evidence="11" id="KW-1185">Reference proteome</keyword>